<name>A0A4U7N165_9RHOB</name>
<keyword evidence="2" id="KW-1133">Transmembrane helix</keyword>
<dbReference type="PANTHER" id="PTHR22550:SF14">
    <property type="entry name" value="VWFA DOMAIN-CONTAINING PROTEIN"/>
    <property type="match status" value="1"/>
</dbReference>
<dbReference type="OrthoDB" id="9807628at2"/>
<dbReference type="SUPFAM" id="SSF53300">
    <property type="entry name" value="vWA-like"/>
    <property type="match status" value="1"/>
</dbReference>
<dbReference type="SMART" id="SM00327">
    <property type="entry name" value="VWA"/>
    <property type="match status" value="1"/>
</dbReference>
<proteinExistence type="predicted"/>
<keyword evidence="2" id="KW-0472">Membrane</keyword>
<dbReference type="AlphaFoldDB" id="A0A4U7N165"/>
<comment type="caution">
    <text evidence="4">The sequence shown here is derived from an EMBL/GenBank/DDBJ whole genome shotgun (WGS) entry which is preliminary data.</text>
</comment>
<dbReference type="SUPFAM" id="SSF48452">
    <property type="entry name" value="TPR-like"/>
    <property type="match status" value="1"/>
</dbReference>
<dbReference type="InterPro" id="IPR002035">
    <property type="entry name" value="VWF_A"/>
</dbReference>
<feature type="transmembrane region" description="Helical" evidence="2">
    <location>
        <begin position="12"/>
        <end position="30"/>
    </location>
</feature>
<dbReference type="InterPro" id="IPR011990">
    <property type="entry name" value="TPR-like_helical_dom_sf"/>
</dbReference>
<dbReference type="EMBL" id="SULI01000015">
    <property type="protein sequence ID" value="TKZ19208.1"/>
    <property type="molecule type" value="Genomic_DNA"/>
</dbReference>
<dbReference type="PANTHER" id="PTHR22550">
    <property type="entry name" value="SPORE GERMINATION PROTEIN"/>
    <property type="match status" value="1"/>
</dbReference>
<evidence type="ECO:0000256" key="2">
    <source>
        <dbReference type="SAM" id="Phobius"/>
    </source>
</evidence>
<feature type="repeat" description="TPR" evidence="1">
    <location>
        <begin position="384"/>
        <end position="417"/>
    </location>
</feature>
<dbReference type="InterPro" id="IPR050768">
    <property type="entry name" value="UPF0353/GerABKA_families"/>
</dbReference>
<keyword evidence="1" id="KW-0802">TPR repeat</keyword>
<dbReference type="RefSeq" id="WP_138016696.1">
    <property type="nucleotide sequence ID" value="NZ_SULI01000015.1"/>
</dbReference>
<keyword evidence="5" id="KW-1185">Reference proteome</keyword>
<evidence type="ECO:0000313" key="4">
    <source>
        <dbReference type="EMBL" id="TKZ19208.1"/>
    </source>
</evidence>
<feature type="domain" description="VWFA" evidence="3">
    <location>
        <begin position="97"/>
        <end position="283"/>
    </location>
</feature>
<evidence type="ECO:0000313" key="5">
    <source>
        <dbReference type="Proteomes" id="UP000306575"/>
    </source>
</evidence>
<dbReference type="InterPro" id="IPR019734">
    <property type="entry name" value="TPR_rpt"/>
</dbReference>
<dbReference type="InterPro" id="IPR036465">
    <property type="entry name" value="vWFA_dom_sf"/>
</dbReference>
<dbReference type="Gene3D" id="1.25.40.10">
    <property type="entry name" value="Tetratricopeptide repeat domain"/>
    <property type="match status" value="1"/>
</dbReference>
<reference evidence="4 5" key="1">
    <citation type="submission" date="2019-04" db="EMBL/GenBank/DDBJ databases">
        <title>Genome sequence of Pelagicola litoralis CL-ES2.</title>
        <authorList>
            <person name="Cao J."/>
        </authorList>
    </citation>
    <scope>NUCLEOTIDE SEQUENCE [LARGE SCALE GENOMIC DNA]</scope>
    <source>
        <strain evidence="4 5">CL-ES2</strain>
    </source>
</reference>
<accession>A0A4U7N165</accession>
<organism evidence="4 5">
    <name type="scientific">Shimia litoralis</name>
    <dbReference type="NCBI Taxonomy" id="420403"/>
    <lineage>
        <taxon>Bacteria</taxon>
        <taxon>Pseudomonadati</taxon>
        <taxon>Pseudomonadota</taxon>
        <taxon>Alphaproteobacteria</taxon>
        <taxon>Rhodobacterales</taxon>
        <taxon>Roseobacteraceae</taxon>
    </lineage>
</organism>
<gene>
    <name evidence="4" type="ORF">FAP39_12265</name>
</gene>
<sequence length="508" mass="55419">MQAFLDAISVLHVLRPWFLIAIPVILGLWWNVRNPRAQDQDAASGIAPHLAEALTVGSNATKNLQPIDGIALALCLGTLAAAGPTWSRVPNPFLSQTAPLVVALEVSESMTNPDVSPSRLERARFKIQDLVGRRAGASTALVAYGGTAHRVAPLTDDPNILKALLEGLSPEIMPSAGQNATAALDLARAELARVQTPGAILLVLDGLDDADVAAFSPISENQAPVIVLFAAPENVSQGALAQLTNVKVVPLSVDDTDLDQIERAAAAAYRASLLGDDRLDWDDRGWMFGWPAMLILLLWFRRGWTMRWIILLGLASTVMGPQSAQADVADWFLTPDQQGMLAYHDKRFDDAGELFVDPMWRAYAKYRAGQYPEAAEMFARIDTASAAMGEGMSRIRNREYRPAIAAYERALELQPDFPEAQHNLEVAKYTLEYVETAREQGDTGEEAGLGADDVVFDNEAERGAETVKDYAEKGPEFQSTEQWMRSVDTNMADFLKSRFLLEAAGAQK</sequence>
<keyword evidence="2" id="KW-0812">Transmembrane</keyword>
<dbReference type="Gene3D" id="3.40.50.410">
    <property type="entry name" value="von Willebrand factor, type A domain"/>
    <property type="match status" value="1"/>
</dbReference>
<evidence type="ECO:0000256" key="1">
    <source>
        <dbReference type="PROSITE-ProRule" id="PRU00339"/>
    </source>
</evidence>
<dbReference type="Proteomes" id="UP000306575">
    <property type="component" value="Unassembled WGS sequence"/>
</dbReference>
<protein>
    <submittedName>
        <fullName evidence="4">VWA domain-containing protein</fullName>
    </submittedName>
</protein>
<dbReference type="PROSITE" id="PS50005">
    <property type="entry name" value="TPR"/>
    <property type="match status" value="1"/>
</dbReference>
<evidence type="ECO:0000259" key="3">
    <source>
        <dbReference type="SMART" id="SM00327"/>
    </source>
</evidence>
<dbReference type="Pfam" id="PF13519">
    <property type="entry name" value="VWA_2"/>
    <property type="match status" value="1"/>
</dbReference>